<comment type="caution">
    <text evidence="3">The sequence shown here is derived from an EMBL/GenBank/DDBJ whole genome shotgun (WGS) entry which is preliminary data.</text>
</comment>
<dbReference type="AlphaFoldDB" id="A0AA87SY71"/>
<evidence type="ECO:0000259" key="2">
    <source>
        <dbReference type="Pfam" id="PF14588"/>
    </source>
</evidence>
<evidence type="ECO:0000313" key="3">
    <source>
        <dbReference type="EMBL" id="EKS02030.1"/>
    </source>
</evidence>
<dbReference type="InterPro" id="IPR013813">
    <property type="entry name" value="Endoribo_LPSP/chorism_mut-like"/>
</dbReference>
<feature type="region of interest" description="Disordered" evidence="1">
    <location>
        <begin position="1"/>
        <end position="25"/>
    </location>
</feature>
<dbReference type="PANTHER" id="PTHR43760">
    <property type="entry name" value="ENDORIBONUCLEASE-RELATED"/>
    <property type="match status" value="1"/>
</dbReference>
<evidence type="ECO:0000313" key="4">
    <source>
        <dbReference type="Proteomes" id="UP000001343"/>
    </source>
</evidence>
<accession>A0AA87SY71</accession>
<dbReference type="PANTHER" id="PTHR43760:SF1">
    <property type="entry name" value="ENDORIBONUCLEASE L-PSP_CHORISMATE MUTASE-LIKE DOMAIN-CONTAINING PROTEIN"/>
    <property type="match status" value="1"/>
</dbReference>
<evidence type="ECO:0000256" key="1">
    <source>
        <dbReference type="SAM" id="MobiDB-lite"/>
    </source>
</evidence>
<protein>
    <submittedName>
        <fullName evidence="3">Endoribonuclease L-PSP</fullName>
    </submittedName>
</protein>
<feature type="compositionally biased region" description="Basic and acidic residues" evidence="1">
    <location>
        <begin position="16"/>
        <end position="25"/>
    </location>
</feature>
<dbReference type="Proteomes" id="UP000001343">
    <property type="component" value="Unassembled WGS sequence"/>
</dbReference>
<name>A0AA87SY71_9LEPT</name>
<proteinExistence type="predicted"/>
<dbReference type="EMBL" id="AKWM02000002">
    <property type="protein sequence ID" value="EKS02030.1"/>
    <property type="molecule type" value="Genomic_DNA"/>
</dbReference>
<dbReference type="Pfam" id="PF14588">
    <property type="entry name" value="YjgF_endoribonc"/>
    <property type="match status" value="1"/>
</dbReference>
<feature type="domain" description="Endoribonuclease L-PSP/chorismate mutase-like" evidence="2">
    <location>
        <begin position="56"/>
        <end position="193"/>
    </location>
</feature>
<dbReference type="Gene3D" id="3.30.1330.40">
    <property type="entry name" value="RutC-like"/>
    <property type="match status" value="1"/>
</dbReference>
<sequence>MDEEQAQVSDTFSGSRETEGEKKENSFFRNCLKNRGRQSFWKDLLLFLRNNMSVQSKIESLGYKLPPAPQAIAAYIPANRSGNLVFTSGQLPLKDGQLTLIGKLGEALSVDDVKEATIQASLNAIAAASAVCGGPDKIVKIVKIGVFVACSPNFSEHHLVANHGSNFFLSVFGDAGRHARFAVGVPSLPLNAPVEVEVTFQVADAP</sequence>
<dbReference type="SUPFAM" id="SSF55298">
    <property type="entry name" value="YjgF-like"/>
    <property type="match status" value="1"/>
</dbReference>
<feature type="compositionally biased region" description="Polar residues" evidence="1">
    <location>
        <begin position="1"/>
        <end position="15"/>
    </location>
</feature>
<gene>
    <name evidence="3" type="ORF">LEP1GSC125_0780</name>
</gene>
<dbReference type="InterPro" id="IPR035959">
    <property type="entry name" value="RutC-like_sf"/>
</dbReference>
<reference evidence="3 4" key="1">
    <citation type="journal article" date="2014" name="Int. J. Syst. Evol. Microbiol.">
        <title>Leptospira mayottensis sp. nov., a pathogenic species of the genus Leptospira isolated from humans.</title>
        <authorList>
            <person name="Bourhy P."/>
            <person name="Collet L."/>
            <person name="Brisse S."/>
            <person name="Picardeau M."/>
        </authorList>
    </citation>
    <scope>NUCLEOTIDE SEQUENCE [LARGE SCALE GENOMIC DNA]</scope>
    <source>
        <strain evidence="3 4">200901122</strain>
    </source>
</reference>
<dbReference type="CDD" id="cd02199">
    <property type="entry name" value="YjgF_YER057c_UK114_like_1"/>
    <property type="match status" value="1"/>
</dbReference>
<organism evidence="3 4">
    <name type="scientific">Leptospira mayottensis 200901122</name>
    <dbReference type="NCBI Taxonomy" id="1193010"/>
    <lineage>
        <taxon>Bacteria</taxon>
        <taxon>Pseudomonadati</taxon>
        <taxon>Spirochaetota</taxon>
        <taxon>Spirochaetia</taxon>
        <taxon>Leptospirales</taxon>
        <taxon>Leptospiraceae</taxon>
        <taxon>Leptospira</taxon>
    </lineage>
</organism>